<keyword evidence="1" id="KW-0472">Membrane</keyword>
<evidence type="ECO:0000256" key="1">
    <source>
        <dbReference type="SAM" id="Phobius"/>
    </source>
</evidence>
<keyword evidence="1" id="KW-1133">Transmembrane helix</keyword>
<proteinExistence type="predicted"/>
<name>A0AAE4ZB62_9BACT</name>
<keyword evidence="1" id="KW-0812">Transmembrane</keyword>
<protein>
    <submittedName>
        <fullName evidence="2">ABC transporter permease</fullName>
    </submittedName>
</protein>
<sequence length="274" mass="28543">MADIEPQASNRLSAILSGVPAALGRGVTKVLEHSARSAALAGHTVIGLARPRRYLRDLAYQCYDMGVRSLPVVILVAALSGAVTSQQSGYQFTGTVPIWIIGSIVAASVLTELGPLVTALVLVGRIGSRIGAELGTMVVTEQVDALKAVGHDPVEQLVVPRVLAGTLMLPPLVVIADFVGIGAGWAGALLTLPITSAEFTYGVHNYFHEFALWFGLIKAAVFGATITFIGCYIGLNTRGGAEGVGQTTMSVAVSGTVAIMFWDAVLARLLKAFG</sequence>
<evidence type="ECO:0000313" key="3">
    <source>
        <dbReference type="Proteomes" id="UP000702544"/>
    </source>
</evidence>
<gene>
    <name evidence="2" type="ORF">GWO12_07375</name>
</gene>
<feature type="transmembrane region" description="Helical" evidence="1">
    <location>
        <begin position="167"/>
        <end position="190"/>
    </location>
</feature>
<evidence type="ECO:0000313" key="2">
    <source>
        <dbReference type="EMBL" id="NIR74921.1"/>
    </source>
</evidence>
<feature type="transmembrane region" description="Helical" evidence="1">
    <location>
        <begin position="96"/>
        <end position="123"/>
    </location>
</feature>
<accession>A0AAE4ZB62</accession>
<organism evidence="2 3">
    <name type="scientific">Candidatus Kutchimonas denitrificans</name>
    <dbReference type="NCBI Taxonomy" id="3056748"/>
    <lineage>
        <taxon>Bacteria</taxon>
        <taxon>Pseudomonadati</taxon>
        <taxon>Gemmatimonadota</taxon>
        <taxon>Gemmatimonadia</taxon>
        <taxon>Candidatus Palauibacterales</taxon>
        <taxon>Candidatus Palauibacteraceae</taxon>
        <taxon>Candidatus Kutchimonas</taxon>
    </lineage>
</organism>
<dbReference type="InterPro" id="IPR030802">
    <property type="entry name" value="Permease_MalE"/>
</dbReference>
<dbReference type="GO" id="GO:0005548">
    <property type="term" value="F:phospholipid transporter activity"/>
    <property type="evidence" value="ECO:0007669"/>
    <property type="project" value="TreeGrafter"/>
</dbReference>
<reference evidence="2 3" key="1">
    <citation type="submission" date="2020-01" db="EMBL/GenBank/DDBJ databases">
        <title>Genomes assembled from Gulf of Kutch pelagic sediment metagenomes.</title>
        <authorList>
            <person name="Chandrashekar M."/>
            <person name="Mahajan M.S."/>
            <person name="Dave K.J."/>
            <person name="Vatsa P."/>
            <person name="Nathani N.M."/>
        </authorList>
    </citation>
    <scope>NUCLEOTIDE SEQUENCE [LARGE SCALE GENOMIC DNA]</scope>
    <source>
        <strain evidence="2">KS3-K002</strain>
    </source>
</reference>
<dbReference type="AlphaFoldDB" id="A0AAE4ZB62"/>
<feature type="transmembrane region" description="Helical" evidence="1">
    <location>
        <begin position="65"/>
        <end position="84"/>
    </location>
</feature>
<dbReference type="PANTHER" id="PTHR30188">
    <property type="entry name" value="ABC TRANSPORTER PERMEASE PROTEIN-RELATED"/>
    <property type="match status" value="1"/>
</dbReference>
<feature type="transmembrane region" description="Helical" evidence="1">
    <location>
        <begin position="210"/>
        <end position="235"/>
    </location>
</feature>
<dbReference type="GO" id="GO:0043190">
    <property type="term" value="C:ATP-binding cassette (ABC) transporter complex"/>
    <property type="evidence" value="ECO:0007669"/>
    <property type="project" value="InterPro"/>
</dbReference>
<dbReference type="Pfam" id="PF02405">
    <property type="entry name" value="MlaE"/>
    <property type="match status" value="1"/>
</dbReference>
<comment type="caution">
    <text evidence="2">The sequence shown here is derived from an EMBL/GenBank/DDBJ whole genome shotgun (WGS) entry which is preliminary data.</text>
</comment>
<dbReference type="Proteomes" id="UP000702544">
    <property type="component" value="Unassembled WGS sequence"/>
</dbReference>
<dbReference type="PANTHER" id="PTHR30188:SF4">
    <property type="entry name" value="PROTEIN TRIGALACTOSYLDIACYLGLYCEROL 1, CHLOROPLASTIC"/>
    <property type="match status" value="1"/>
</dbReference>
<feature type="transmembrane region" description="Helical" evidence="1">
    <location>
        <begin position="247"/>
        <end position="270"/>
    </location>
</feature>
<dbReference type="EMBL" id="JAACAK010000049">
    <property type="protein sequence ID" value="NIR74921.1"/>
    <property type="molecule type" value="Genomic_DNA"/>
</dbReference>